<protein>
    <submittedName>
        <fullName evidence="7">Uncharacterized protein</fullName>
    </submittedName>
</protein>
<evidence type="ECO:0000256" key="2">
    <source>
        <dbReference type="ARBA" id="ARBA00006824"/>
    </source>
</evidence>
<dbReference type="InterPro" id="IPR007248">
    <property type="entry name" value="Mpv17_PMP22"/>
</dbReference>
<accession>A0A7S0JJS2</accession>
<dbReference type="EMBL" id="HBER01055755">
    <property type="protein sequence ID" value="CAD8552539.1"/>
    <property type="molecule type" value="Transcribed_RNA"/>
</dbReference>
<comment type="subcellular location">
    <subcellularLocation>
        <location evidence="1">Membrane</location>
        <topology evidence="1">Multi-pass membrane protein</topology>
    </subcellularLocation>
</comment>
<evidence type="ECO:0000256" key="6">
    <source>
        <dbReference type="RuleBase" id="RU363053"/>
    </source>
</evidence>
<evidence type="ECO:0000256" key="3">
    <source>
        <dbReference type="ARBA" id="ARBA00022692"/>
    </source>
</evidence>
<keyword evidence="3" id="KW-0812">Transmembrane</keyword>
<reference evidence="7" key="1">
    <citation type="submission" date="2021-01" db="EMBL/GenBank/DDBJ databases">
        <authorList>
            <person name="Corre E."/>
            <person name="Pelletier E."/>
            <person name="Niang G."/>
            <person name="Scheremetjew M."/>
            <person name="Finn R."/>
            <person name="Kale V."/>
            <person name="Holt S."/>
            <person name="Cochrane G."/>
            <person name="Meng A."/>
            <person name="Brown T."/>
            <person name="Cohen L."/>
        </authorList>
    </citation>
    <scope>NUCLEOTIDE SEQUENCE</scope>
    <source>
        <strain evidence="7">RCC1130</strain>
    </source>
</reference>
<proteinExistence type="inferred from homology"/>
<organism evidence="7">
    <name type="scientific">Calcidiscus leptoporus</name>
    <dbReference type="NCBI Taxonomy" id="127549"/>
    <lineage>
        <taxon>Eukaryota</taxon>
        <taxon>Haptista</taxon>
        <taxon>Haptophyta</taxon>
        <taxon>Prymnesiophyceae</taxon>
        <taxon>Coccolithales</taxon>
        <taxon>Calcidiscaceae</taxon>
        <taxon>Calcidiscus</taxon>
    </lineage>
</organism>
<dbReference type="PANTHER" id="PTHR11266:SF17">
    <property type="entry name" value="PROTEIN MPV17"/>
    <property type="match status" value="1"/>
</dbReference>
<dbReference type="GO" id="GO:0016020">
    <property type="term" value="C:membrane"/>
    <property type="evidence" value="ECO:0007669"/>
    <property type="project" value="UniProtKB-SubCell"/>
</dbReference>
<dbReference type="AlphaFoldDB" id="A0A7S0JJS2"/>
<keyword evidence="5" id="KW-0472">Membrane</keyword>
<evidence type="ECO:0000256" key="1">
    <source>
        <dbReference type="ARBA" id="ARBA00004141"/>
    </source>
</evidence>
<dbReference type="GO" id="GO:0005737">
    <property type="term" value="C:cytoplasm"/>
    <property type="evidence" value="ECO:0007669"/>
    <property type="project" value="TreeGrafter"/>
</dbReference>
<gene>
    <name evidence="7" type="ORF">CLEP1334_LOCUS27830</name>
</gene>
<evidence type="ECO:0000256" key="4">
    <source>
        <dbReference type="ARBA" id="ARBA00022989"/>
    </source>
</evidence>
<sequence>MDATRSAATAVVIGAAGDLLMQIFQRQQVAVDLQDPLDTARTARLAAYRMFHAPFIDAAWRLLDTRIRIGGVRGVFAKVLADQTLLMPPSLFTFFLSQGVMEGLSVEQSLARAVDSLVPTATVCLPYWGCVHMLTFSVVRSSMRIAWASTAAVGWNAYMSLQNQRAVARERACTTPSCEPTGATRAADGIGPTEPGLFVACEREGSHKRR</sequence>
<keyword evidence="4" id="KW-1133">Transmembrane helix</keyword>
<comment type="similarity">
    <text evidence="2 6">Belongs to the peroxisomal membrane protein PXMP2/4 family.</text>
</comment>
<evidence type="ECO:0000313" key="7">
    <source>
        <dbReference type="EMBL" id="CAD8552539.1"/>
    </source>
</evidence>
<evidence type="ECO:0000256" key="5">
    <source>
        <dbReference type="ARBA" id="ARBA00023136"/>
    </source>
</evidence>
<dbReference type="PANTHER" id="PTHR11266">
    <property type="entry name" value="PEROXISOMAL MEMBRANE PROTEIN 2, PXMP2 MPV17"/>
    <property type="match status" value="1"/>
</dbReference>
<name>A0A7S0JJS2_9EUKA</name>
<dbReference type="Pfam" id="PF04117">
    <property type="entry name" value="Mpv17_PMP22"/>
    <property type="match status" value="1"/>
</dbReference>